<gene>
    <name evidence="1" type="ORF">SNE34_01515</name>
</gene>
<proteinExistence type="predicted"/>
<sequence>MPAPIWKPGTLYLPGDLVQPASVQPATSSNVANGDFSGGATGWDFTGGVAYTTTNGYDGPGHYCYVPGSAASGEALNQTQIPTAAGESITATCRIQQGASDVDHTRGLVILRWYDAGGVQIGSDDLGNVVNDGKDGAWHESTITAVAPIGASYARAGIGLYQDSNDGVYGDDLVVTGTYRIPADALFYRAVQPAAGVSAASEPAWPQSLGVQVIDNEVIWEAVLASRVTWIASPIAESGGTEPNWPTQPGAVVSDGTVQWECITRAVEDENCPNTKVVAIMAGKVFAADGDITRFSATANPLDWTSENDAGYLPTGMNQANANDMAVLAPYRGNLACFNANGFQLYQVDPDPAAMAQLDQMEGVGSTWTLAAQAVANDLLYLSQQGVRSVGIANAAENLAAGDVGSPIDVLVRDAVRVAVANDNKIHSAYYPGAGQYWLAFTDYPPPALTISGDLPGGFVGDSGTYQYTASGGVLPHTFAISSGSLPPGATMDATGLVTYDYTAEGDYTWTVSVTDSDGAVATLVDSATITPVILLLIGTPGSGSTTPAAQTSEDGATFTDIPRASLSARSACGYGGGQWVAISSTECSRSADLLAWSPSTYAGTAAAIAAVAYGDGAWVAAGSSGSRFRSSDDAASFVSVYDADATYTCAAYGNGVWIFGVAGTVQGPYRYSVDGGLTTAKGSAVFGYQMDCANYANGLWVAGGRQDSSGTIGQIRTSVDPLVGWTSRVDDAPSAVVGVAYGNSLWVAVCEGGQVLTSADAWATYATQTFTATSPVAGGVVFSGGKFYIFSGTQVSGSADGVTWDSAATGLAEARDIATNYEAAA</sequence>
<evidence type="ECO:0008006" key="3">
    <source>
        <dbReference type="Google" id="ProtNLM"/>
    </source>
</evidence>
<dbReference type="Gene3D" id="2.60.40.10">
    <property type="entry name" value="Immunoglobulins"/>
    <property type="match status" value="1"/>
</dbReference>
<evidence type="ECO:0000313" key="2">
    <source>
        <dbReference type="Proteomes" id="UP001355056"/>
    </source>
</evidence>
<dbReference type="RefSeq" id="WP_332614048.1">
    <property type="nucleotide sequence ID" value="NZ_JAXGFP010000001.1"/>
</dbReference>
<name>A0ABU7YUD7_9GAMM</name>
<dbReference type="InterPro" id="IPR013783">
    <property type="entry name" value="Ig-like_fold"/>
</dbReference>
<reference evidence="1 2" key="1">
    <citation type="journal article" date="2016" name="Int. J. Syst. Evol. Microbiol.">
        <title>Lysobacter erysipheiresistens sp. nov., an antagonist of powdery mildew, isolated from tobacco-cultivated soil.</title>
        <authorList>
            <person name="Xie B."/>
            <person name="Li T."/>
            <person name="Lin X."/>
            <person name="Wang C.J."/>
            <person name="Chen Y.J."/>
            <person name="Liu W.J."/>
            <person name="Zhao Z.W."/>
        </authorList>
    </citation>
    <scope>NUCLEOTIDE SEQUENCE [LARGE SCALE GENOMIC DNA]</scope>
    <source>
        <strain evidence="1 2">RS-LYSO-3</strain>
    </source>
</reference>
<protein>
    <recommendedName>
        <fullName evidence="3">Ig-like domain-containing protein</fullName>
    </recommendedName>
</protein>
<keyword evidence="2" id="KW-1185">Reference proteome</keyword>
<evidence type="ECO:0000313" key="1">
    <source>
        <dbReference type="EMBL" id="MEG3182693.1"/>
    </source>
</evidence>
<dbReference type="Gene3D" id="2.60.120.260">
    <property type="entry name" value="Galactose-binding domain-like"/>
    <property type="match status" value="1"/>
</dbReference>
<dbReference type="Proteomes" id="UP001355056">
    <property type="component" value="Unassembled WGS sequence"/>
</dbReference>
<organism evidence="1 2">
    <name type="scientific">Novilysobacter erysipheiresistens</name>
    <dbReference type="NCBI Taxonomy" id="1749332"/>
    <lineage>
        <taxon>Bacteria</taxon>
        <taxon>Pseudomonadati</taxon>
        <taxon>Pseudomonadota</taxon>
        <taxon>Gammaproteobacteria</taxon>
        <taxon>Lysobacterales</taxon>
        <taxon>Lysobacteraceae</taxon>
        <taxon>Novilysobacter</taxon>
    </lineage>
</organism>
<comment type="caution">
    <text evidence="1">The sequence shown here is derived from an EMBL/GenBank/DDBJ whole genome shotgun (WGS) entry which is preliminary data.</text>
</comment>
<dbReference type="EMBL" id="JAXGFP010000001">
    <property type="protein sequence ID" value="MEG3182693.1"/>
    <property type="molecule type" value="Genomic_DNA"/>
</dbReference>
<accession>A0ABU7YUD7</accession>